<name>A0ABT6F213_9SYNE</name>
<accession>A0ABT6F213</accession>
<gene>
    <name evidence="4" type="ORF">L3556_13270</name>
</gene>
<dbReference type="PANTHER" id="PTHR46401:SF2">
    <property type="entry name" value="GLYCOSYLTRANSFERASE WBBK-RELATED"/>
    <property type="match status" value="1"/>
</dbReference>
<dbReference type="Gene3D" id="3.40.50.2000">
    <property type="entry name" value="Glycogen Phosphorylase B"/>
    <property type="match status" value="2"/>
</dbReference>
<dbReference type="CDD" id="cd03794">
    <property type="entry name" value="GT4_WbuB-like"/>
    <property type="match status" value="1"/>
</dbReference>
<feature type="domain" description="Glycosyl transferase family 1" evidence="2">
    <location>
        <begin position="218"/>
        <end position="386"/>
    </location>
</feature>
<dbReference type="EMBL" id="JAKKUT010000005">
    <property type="protein sequence ID" value="MDG2991893.1"/>
    <property type="molecule type" value="Genomic_DNA"/>
</dbReference>
<dbReference type="InterPro" id="IPR001296">
    <property type="entry name" value="Glyco_trans_1"/>
</dbReference>
<dbReference type="SUPFAM" id="SSF53756">
    <property type="entry name" value="UDP-Glycosyltransferase/glycogen phosphorylase"/>
    <property type="match status" value="1"/>
</dbReference>
<reference evidence="4" key="2">
    <citation type="submission" date="2022-01" db="EMBL/GenBank/DDBJ databases">
        <authorList>
            <person name="Zivanovic Y."/>
            <person name="Moreira D."/>
            <person name="Lopez-Garcia P."/>
        </authorList>
    </citation>
    <scope>NUCLEOTIDE SEQUENCE</scope>
    <source>
        <strain evidence="4">G9</strain>
    </source>
</reference>
<reference evidence="4" key="1">
    <citation type="journal article" date="2022" name="Genome Biol. Evol.">
        <title>A New Gene Family Diagnostic for Intracellular Biomineralization of Amorphous Ca Carbonates by Cyanobacteria.</title>
        <authorList>
            <person name="Benzerara K."/>
            <person name="Duprat E."/>
            <person name="Bitard-Feildel T."/>
            <person name="Caumes G."/>
            <person name="Cassier-Chauvat C."/>
            <person name="Chauvat F."/>
            <person name="Dezi M."/>
            <person name="Diop S.I."/>
            <person name="Gaschignard G."/>
            <person name="Gorgen S."/>
            <person name="Gugger M."/>
            <person name="Lopez-Garcia P."/>
            <person name="Millet M."/>
            <person name="Skouri-Panet F."/>
            <person name="Moreira D."/>
            <person name="Callebaut I."/>
        </authorList>
    </citation>
    <scope>NUCLEOTIDE SEQUENCE</scope>
    <source>
        <strain evidence="4">G9</strain>
    </source>
</reference>
<evidence type="ECO:0000259" key="3">
    <source>
        <dbReference type="Pfam" id="PF13579"/>
    </source>
</evidence>
<keyword evidence="5" id="KW-1185">Reference proteome</keyword>
<proteinExistence type="predicted"/>
<evidence type="ECO:0000259" key="2">
    <source>
        <dbReference type="Pfam" id="PF00534"/>
    </source>
</evidence>
<feature type="domain" description="Glycosyltransferase subfamily 4-like N-terminal" evidence="3">
    <location>
        <begin position="26"/>
        <end position="203"/>
    </location>
</feature>
<comment type="caution">
    <text evidence="4">The sequence shown here is derived from an EMBL/GenBank/DDBJ whole genome shotgun (WGS) entry which is preliminary data.</text>
</comment>
<evidence type="ECO:0000313" key="4">
    <source>
        <dbReference type="EMBL" id="MDG2991893.1"/>
    </source>
</evidence>
<dbReference type="RefSeq" id="WP_277867815.1">
    <property type="nucleotide sequence ID" value="NZ_JAKKUT010000005.1"/>
</dbReference>
<organism evidence="4 5">
    <name type="scientific">Candidatus Synechococcus calcipolaris G9</name>
    <dbReference type="NCBI Taxonomy" id="1497997"/>
    <lineage>
        <taxon>Bacteria</taxon>
        <taxon>Bacillati</taxon>
        <taxon>Cyanobacteriota</taxon>
        <taxon>Cyanophyceae</taxon>
        <taxon>Synechococcales</taxon>
        <taxon>Synechococcaceae</taxon>
        <taxon>Synechococcus</taxon>
    </lineage>
</organism>
<dbReference type="Pfam" id="PF00534">
    <property type="entry name" value="Glycos_transf_1"/>
    <property type="match status" value="1"/>
</dbReference>
<evidence type="ECO:0000313" key="5">
    <source>
        <dbReference type="Proteomes" id="UP001154265"/>
    </source>
</evidence>
<evidence type="ECO:0000256" key="1">
    <source>
        <dbReference type="ARBA" id="ARBA00022679"/>
    </source>
</evidence>
<keyword evidence="1" id="KW-0808">Transferase</keyword>
<protein>
    <submittedName>
        <fullName evidence="4">Glycosyltransferase family 4 protein</fullName>
    </submittedName>
</protein>
<dbReference type="PANTHER" id="PTHR46401">
    <property type="entry name" value="GLYCOSYLTRANSFERASE WBBK-RELATED"/>
    <property type="match status" value="1"/>
</dbReference>
<dbReference type="Proteomes" id="UP001154265">
    <property type="component" value="Unassembled WGS sequence"/>
</dbReference>
<dbReference type="Pfam" id="PF13579">
    <property type="entry name" value="Glyco_trans_4_4"/>
    <property type="match status" value="1"/>
</dbReference>
<sequence length="423" mass="47644">MPLDSVQNLCIVTQYYPPDYAATGQLIEELAKYLSDQNVRVKVFAGQPGYAFSRLMAPRYESQDNLTIKRTRTARFWPRRIRGRLINGLLFCVRSLLHIIKSHRQVDVLLLTTEPPYLTFIGYLLNRLLGMRYICLLYDLYPQVAVELKVVQPHHWLVKLWNHCNHLAWQRSDSIIVLSESMRQRVIADCPDIAHKVNVIPNWANPSQIVPMAKADNWFAQDHHLVDKFTILYSGNLGRCHDVDTILAAAAKLRHKPVTFVFIGGGAKKADCVQRVEELGLENCLFLPYQDKDVLPYSLTACDLSLVSIDIGMEGLVAPSKLYGILAAGRPVLAICPPTSYLRQVLTDGQCGMAVNNGDADALVDFVDYLMENPQVGDRLGQAGRSYLLRNYTLDVAGQQYADVVKGQTNQSSLKTHFVKQNT</sequence>
<dbReference type="InterPro" id="IPR028098">
    <property type="entry name" value="Glyco_trans_4-like_N"/>
</dbReference>